<keyword evidence="2" id="KW-1185">Reference proteome</keyword>
<reference evidence="1 2" key="1">
    <citation type="submission" date="2017-02" db="EMBL/GenBank/DDBJ databases">
        <authorList>
            <person name="Peterson S.W."/>
        </authorList>
    </citation>
    <scope>NUCLEOTIDE SEQUENCE [LARGE SCALE GENOMIC DNA]</scope>
    <source>
        <strain evidence="1 2">ATCC 17233</strain>
    </source>
</reference>
<proteinExistence type="predicted"/>
<dbReference type="AlphaFoldDB" id="A0A1T4M1N3"/>
<name>A0A1T4M1N3_9FIRM</name>
<accession>A0A1T4M1N3</accession>
<sequence length="290" mass="33677">MKKRWNKKSFILIFTALIFAVCSMILPGILINRHYKEEINSVKKVPDKYYPTNSNYNVIKNSSQKLTDYQVRQLLSGVWESRISELSNDYWDKSGYLISQSAKEKLNNLYGIGFSPIYVNSDYNEWYNWDVKVLMALDTNLLTYAGIMNMTEFNHYIKDTKILVCQTDKDNLVMLEIYTKDDNVIASFNPYYPDGKIIALASIMLGPDYSISKIETANGLNEQLEDKIFNNTIYDYVTSKELKIENYDLSKLKVSKISVGSNASDHTRYDFYIYLYIDKNYYIAGLIPAE</sequence>
<organism evidence="1 2">
    <name type="scientific">Eubacterium ruminantium</name>
    <dbReference type="NCBI Taxonomy" id="42322"/>
    <lineage>
        <taxon>Bacteria</taxon>
        <taxon>Bacillati</taxon>
        <taxon>Bacillota</taxon>
        <taxon>Clostridia</taxon>
        <taxon>Eubacteriales</taxon>
        <taxon>Eubacteriaceae</taxon>
        <taxon>Eubacterium</taxon>
    </lineage>
</organism>
<evidence type="ECO:0000313" key="1">
    <source>
        <dbReference type="EMBL" id="SJZ60806.1"/>
    </source>
</evidence>
<dbReference type="EMBL" id="FUXA01000006">
    <property type="protein sequence ID" value="SJZ60806.1"/>
    <property type="molecule type" value="Genomic_DNA"/>
</dbReference>
<gene>
    <name evidence="1" type="ORF">SAMN02745110_01051</name>
</gene>
<evidence type="ECO:0000313" key="2">
    <source>
        <dbReference type="Proteomes" id="UP000189857"/>
    </source>
</evidence>
<dbReference type="Proteomes" id="UP000189857">
    <property type="component" value="Unassembled WGS sequence"/>
</dbReference>
<dbReference type="RefSeq" id="WP_078786887.1">
    <property type="nucleotide sequence ID" value="NZ_FMTO01000004.1"/>
</dbReference>
<protein>
    <submittedName>
        <fullName evidence="1">Uncharacterized protein</fullName>
    </submittedName>
</protein>